<dbReference type="RefSeq" id="WP_236339612.1">
    <property type="nucleotide sequence ID" value="NZ_CAKMMF010000005.1"/>
</dbReference>
<accession>A0ABN8G3X0</accession>
<organism evidence="1 2">
    <name type="scientific">Paenibacillus plantiphilus</name>
    <dbReference type="NCBI Taxonomy" id="2905650"/>
    <lineage>
        <taxon>Bacteria</taxon>
        <taxon>Bacillati</taxon>
        <taxon>Bacillota</taxon>
        <taxon>Bacilli</taxon>
        <taxon>Bacillales</taxon>
        <taxon>Paenibacillaceae</taxon>
        <taxon>Paenibacillus</taxon>
    </lineage>
</organism>
<evidence type="ECO:0000313" key="2">
    <source>
        <dbReference type="Proteomes" id="UP000838686"/>
    </source>
</evidence>
<comment type="caution">
    <text evidence="1">The sequence shown here is derived from an EMBL/GenBank/DDBJ whole genome shotgun (WGS) entry which is preliminary data.</text>
</comment>
<gene>
    <name evidence="1" type="ORF">PAECIP111893_01256</name>
</gene>
<protein>
    <submittedName>
        <fullName evidence="1">Uncharacterized protein</fullName>
    </submittedName>
</protein>
<reference evidence="1" key="1">
    <citation type="submission" date="2022-01" db="EMBL/GenBank/DDBJ databases">
        <authorList>
            <person name="Criscuolo A."/>
        </authorList>
    </citation>
    <scope>NUCLEOTIDE SEQUENCE</scope>
    <source>
        <strain evidence="1">CIP111893</strain>
    </source>
</reference>
<dbReference type="Proteomes" id="UP000838686">
    <property type="component" value="Unassembled WGS sequence"/>
</dbReference>
<keyword evidence="2" id="KW-1185">Reference proteome</keyword>
<proteinExistence type="predicted"/>
<name>A0ABN8G3X0_9BACL</name>
<dbReference type="EMBL" id="CAKMMF010000005">
    <property type="protein sequence ID" value="CAH1199186.1"/>
    <property type="molecule type" value="Genomic_DNA"/>
</dbReference>
<evidence type="ECO:0000313" key="1">
    <source>
        <dbReference type="EMBL" id="CAH1199186.1"/>
    </source>
</evidence>
<sequence>MLNWIEEFKPINDRMEQPPLRRVHVKKVSLEAPSSMTELARFVSAGSVLLADNMMNGLSAKDETARNLIMNDIAPHFIDVKLVYVEGEVEAVNMQYLKEESKKRFDSTSNGVIQVIHDLYRTRDMSVWKSEHRRELLRFAVKINELDTYDIPHTEDIKEFLKRGYFDLGEEVCLIPTGWTLDEELKESITLRFFATFTPCIALFVDSSNGQVVMLQLSR</sequence>